<name>A0A9W9CU22_9PEZI</name>
<feature type="compositionally biased region" description="Polar residues" evidence="1">
    <location>
        <begin position="61"/>
        <end position="72"/>
    </location>
</feature>
<sequence>MPSKTSQPARQLEEKRSKWRLFGKSSNKSSERLPDPNQRHSDASVTGNDSHRSSATDESKSLANGSTYNTSPPEAHPVRSSEPPSTIAGDRGSMTGLRMNGTLHNNTPREVHPGLITTQSGIAIEKVFQPQSVLSSSSTPSVRQETYTDPVTGEVTTKTITTVVTETTTTHTTKLPVSPRDNDLDVEEERRLATEYLAVNASRDARAPQYGLKPPPRSRGSLKQGKTPTASPIQEAKGADTSRVFYSSPEREQVDRWSSDYESRSSGRHSSEIEKQLPQIGLNHIDSTQRPGYVPQNDHYRQTPKTNDISRRQPAETRIHAQSSYIDKIAPPAISERQAGIAGAARSVLPSHGLTPPIEEQEQREASPSKRGSLYSFGGILGGKNQSKDSIGAITNSQPEQPVDLSIRGGNPDDELRAKSNTVVKTNAVPIHANGEREGGRY</sequence>
<feature type="compositionally biased region" description="Basic and acidic residues" evidence="1">
    <location>
        <begin position="49"/>
        <end position="60"/>
    </location>
</feature>
<feature type="region of interest" description="Disordered" evidence="1">
    <location>
        <begin position="348"/>
        <end position="442"/>
    </location>
</feature>
<reference evidence="2" key="1">
    <citation type="submission" date="2022-10" db="EMBL/GenBank/DDBJ databases">
        <title>Tapping the CABI collections for fungal endophytes: first genome assemblies for Collariella, Neodidymelliopsis, Ascochyta clinopodiicola, Didymella pomorum, Didymosphaeria variabile, Neocosmospora piperis and Neocucurbitaria cava.</title>
        <authorList>
            <person name="Hill R."/>
        </authorList>
    </citation>
    <scope>NUCLEOTIDE SEQUENCE</scope>
    <source>
        <strain evidence="2">IMI 355082</strain>
    </source>
</reference>
<keyword evidence="3" id="KW-1185">Reference proteome</keyword>
<protein>
    <submittedName>
        <fullName evidence="2">Uncharacterized protein</fullName>
    </submittedName>
</protein>
<gene>
    <name evidence="2" type="ORF">N0V93_008837</name>
</gene>
<evidence type="ECO:0000313" key="3">
    <source>
        <dbReference type="Proteomes" id="UP001140453"/>
    </source>
</evidence>
<feature type="compositionally biased region" description="Basic and acidic residues" evidence="1">
    <location>
        <begin position="249"/>
        <end position="275"/>
    </location>
</feature>
<feature type="region of interest" description="Disordered" evidence="1">
    <location>
        <begin position="1"/>
        <end position="116"/>
    </location>
</feature>
<dbReference type="OrthoDB" id="5209011at2759"/>
<evidence type="ECO:0000256" key="1">
    <source>
        <dbReference type="SAM" id="MobiDB-lite"/>
    </source>
</evidence>
<dbReference type="EMBL" id="JAPEVB010000005">
    <property type="protein sequence ID" value="KAJ4388230.1"/>
    <property type="molecule type" value="Genomic_DNA"/>
</dbReference>
<feature type="compositionally biased region" description="Basic and acidic residues" evidence="1">
    <location>
        <begin position="29"/>
        <end position="42"/>
    </location>
</feature>
<accession>A0A9W9CU22</accession>
<proteinExistence type="predicted"/>
<feature type="region of interest" description="Disordered" evidence="1">
    <location>
        <begin position="205"/>
        <end position="316"/>
    </location>
</feature>
<organism evidence="2 3">
    <name type="scientific">Gnomoniopsis smithogilvyi</name>
    <dbReference type="NCBI Taxonomy" id="1191159"/>
    <lineage>
        <taxon>Eukaryota</taxon>
        <taxon>Fungi</taxon>
        <taxon>Dikarya</taxon>
        <taxon>Ascomycota</taxon>
        <taxon>Pezizomycotina</taxon>
        <taxon>Sordariomycetes</taxon>
        <taxon>Sordariomycetidae</taxon>
        <taxon>Diaporthales</taxon>
        <taxon>Gnomoniaceae</taxon>
        <taxon>Gnomoniopsis</taxon>
    </lineage>
</organism>
<comment type="caution">
    <text evidence="2">The sequence shown here is derived from an EMBL/GenBank/DDBJ whole genome shotgun (WGS) entry which is preliminary data.</text>
</comment>
<dbReference type="Proteomes" id="UP001140453">
    <property type="component" value="Unassembled WGS sequence"/>
</dbReference>
<dbReference type="AlphaFoldDB" id="A0A9W9CU22"/>
<feature type="compositionally biased region" description="Polar residues" evidence="1">
    <location>
        <begin position="384"/>
        <end position="400"/>
    </location>
</feature>
<evidence type="ECO:0000313" key="2">
    <source>
        <dbReference type="EMBL" id="KAJ4388230.1"/>
    </source>
</evidence>